<protein>
    <submittedName>
        <fullName evidence="1">Uncharacterized protein</fullName>
    </submittedName>
</protein>
<accession>A0A4Y4D2H2</accession>
<reference evidence="1 2" key="1">
    <citation type="submission" date="2019-06" db="EMBL/GenBank/DDBJ databases">
        <title>Whole genome shotgun sequence of Zoogloea ramigera NBRC 15342.</title>
        <authorList>
            <person name="Hosoyama A."/>
            <person name="Uohara A."/>
            <person name="Ohji S."/>
            <person name="Ichikawa N."/>
        </authorList>
    </citation>
    <scope>NUCLEOTIDE SEQUENCE [LARGE SCALE GENOMIC DNA]</scope>
    <source>
        <strain evidence="1 2">NBRC 15342</strain>
    </source>
</reference>
<proteinExistence type="predicted"/>
<gene>
    <name evidence="1" type="ORF">ZRA01_38460</name>
</gene>
<keyword evidence="2" id="KW-1185">Reference proteome</keyword>
<evidence type="ECO:0000313" key="1">
    <source>
        <dbReference type="EMBL" id="GEC97773.1"/>
    </source>
</evidence>
<sequence>MREGLSHRIVAFIANLQPIYTHALIDDRICARSLIDGTLILPLEEPEEDEDGRVEVHWQGDPARRTEVRGELMASIAVARYVEITAVPDSATTKASYAHLAQHFTHKTGGFLALEEPDQESAIAEMLRAATKRLGKETVIEIIKKAIGL</sequence>
<dbReference type="OrthoDB" id="6024499at2"/>
<comment type="caution">
    <text evidence="1">The sequence shown here is derived from an EMBL/GenBank/DDBJ whole genome shotgun (WGS) entry which is preliminary data.</text>
</comment>
<dbReference type="EMBL" id="BJNV01000126">
    <property type="protein sequence ID" value="GEC97773.1"/>
    <property type="molecule type" value="Genomic_DNA"/>
</dbReference>
<dbReference type="AlphaFoldDB" id="A0A4Y4D2H2"/>
<evidence type="ECO:0000313" key="2">
    <source>
        <dbReference type="Proteomes" id="UP000318422"/>
    </source>
</evidence>
<dbReference type="RefSeq" id="WP_141355088.1">
    <property type="nucleotide sequence ID" value="NZ_BJNV01000126.1"/>
</dbReference>
<dbReference type="Proteomes" id="UP000318422">
    <property type="component" value="Unassembled WGS sequence"/>
</dbReference>
<name>A0A4Y4D2H2_ZOORA</name>
<organism evidence="1 2">
    <name type="scientific">Zoogloea ramigera</name>
    <dbReference type="NCBI Taxonomy" id="350"/>
    <lineage>
        <taxon>Bacteria</taxon>
        <taxon>Pseudomonadati</taxon>
        <taxon>Pseudomonadota</taxon>
        <taxon>Betaproteobacteria</taxon>
        <taxon>Rhodocyclales</taxon>
        <taxon>Zoogloeaceae</taxon>
        <taxon>Zoogloea</taxon>
    </lineage>
</organism>